<comment type="similarity">
    <text evidence="1">Belongs to the iron-containing alcohol dehydrogenase family.</text>
</comment>
<dbReference type="Gene3D" id="3.40.50.1970">
    <property type="match status" value="1"/>
</dbReference>
<dbReference type="InterPro" id="IPR039697">
    <property type="entry name" value="Alcohol_dehydrogenase_Fe"/>
</dbReference>
<dbReference type="AlphaFoldDB" id="A0A1G7W9I4"/>
<keyword evidence="2" id="KW-0560">Oxidoreductase</keyword>
<dbReference type="Pfam" id="PF00465">
    <property type="entry name" value="Fe-ADH"/>
    <property type="match status" value="1"/>
</dbReference>
<evidence type="ECO:0000313" key="4">
    <source>
        <dbReference type="EMBL" id="SDG68499.1"/>
    </source>
</evidence>
<feature type="domain" description="Alcohol dehydrogenase iron-type/glycerol dehydrogenase GldA" evidence="3">
    <location>
        <begin position="9"/>
        <end position="99"/>
    </location>
</feature>
<dbReference type="GO" id="GO:0046872">
    <property type="term" value="F:metal ion binding"/>
    <property type="evidence" value="ECO:0007669"/>
    <property type="project" value="InterPro"/>
</dbReference>
<protein>
    <submittedName>
        <fullName evidence="4">Iron-containing alcohol dehydrogenase</fullName>
    </submittedName>
</protein>
<dbReference type="GO" id="GO:0004022">
    <property type="term" value="F:alcohol dehydrogenase (NAD+) activity"/>
    <property type="evidence" value="ECO:0007669"/>
    <property type="project" value="TreeGrafter"/>
</dbReference>
<proteinExistence type="inferred from homology"/>
<dbReference type="SUPFAM" id="SSF56796">
    <property type="entry name" value="Dehydroquinate synthase-like"/>
    <property type="match status" value="1"/>
</dbReference>
<evidence type="ECO:0000256" key="1">
    <source>
        <dbReference type="ARBA" id="ARBA00007358"/>
    </source>
</evidence>
<dbReference type="PANTHER" id="PTHR11496">
    <property type="entry name" value="ALCOHOL DEHYDROGENASE"/>
    <property type="match status" value="1"/>
</dbReference>
<evidence type="ECO:0000259" key="3">
    <source>
        <dbReference type="Pfam" id="PF00465"/>
    </source>
</evidence>
<organism evidence="4 5">
    <name type="scientific">Microbacterium pygmaeum</name>
    <dbReference type="NCBI Taxonomy" id="370764"/>
    <lineage>
        <taxon>Bacteria</taxon>
        <taxon>Bacillati</taxon>
        <taxon>Actinomycetota</taxon>
        <taxon>Actinomycetes</taxon>
        <taxon>Micrococcales</taxon>
        <taxon>Microbacteriaceae</taxon>
        <taxon>Microbacterium</taxon>
    </lineage>
</organism>
<evidence type="ECO:0000313" key="5">
    <source>
        <dbReference type="Proteomes" id="UP000199009"/>
    </source>
</evidence>
<evidence type="ECO:0000256" key="2">
    <source>
        <dbReference type="ARBA" id="ARBA00023002"/>
    </source>
</evidence>
<accession>A0A1G7W9I4</accession>
<dbReference type="EMBL" id="LT629692">
    <property type="protein sequence ID" value="SDG68499.1"/>
    <property type="molecule type" value="Genomic_DNA"/>
</dbReference>
<dbReference type="InterPro" id="IPR001670">
    <property type="entry name" value="ADH_Fe/GldA"/>
</dbReference>
<dbReference type="Proteomes" id="UP000199009">
    <property type="component" value="Chromosome I"/>
</dbReference>
<reference evidence="4 5" key="1">
    <citation type="submission" date="2016-10" db="EMBL/GenBank/DDBJ databases">
        <authorList>
            <person name="de Groot N.N."/>
        </authorList>
    </citation>
    <scope>NUCLEOTIDE SEQUENCE [LARGE SCALE GENOMIC DNA]</scope>
    <source>
        <strain evidence="4 5">DSM 23142</strain>
    </source>
</reference>
<sequence>MSTGSFSVPTEVFAGVGSLSELPAVLRRHGVTRLAVVTDAALVATGLLDFVLEHIPDAAPVTILTLPPNPDVQPVEDAAEAARAAGADAVLAIGGGSALGEERRWRFG</sequence>
<dbReference type="STRING" id="370764.SAMN04489810_0994"/>
<dbReference type="RefSeq" id="WP_091487196.1">
    <property type="nucleotide sequence ID" value="NZ_LT629692.1"/>
</dbReference>
<keyword evidence="5" id="KW-1185">Reference proteome</keyword>
<dbReference type="PANTHER" id="PTHR11496:SF102">
    <property type="entry name" value="ALCOHOL DEHYDROGENASE 4"/>
    <property type="match status" value="1"/>
</dbReference>
<name>A0A1G7W9I4_9MICO</name>
<gene>
    <name evidence="4" type="ORF">SAMN04489810_0994</name>
</gene>